<organism evidence="8 9">
    <name type="scientific">Mortierella isabellina</name>
    <name type="common">Filamentous fungus</name>
    <name type="synonym">Umbelopsis isabellina</name>
    <dbReference type="NCBI Taxonomy" id="91625"/>
    <lineage>
        <taxon>Eukaryota</taxon>
        <taxon>Fungi</taxon>
        <taxon>Fungi incertae sedis</taxon>
        <taxon>Mucoromycota</taxon>
        <taxon>Mucoromycotina</taxon>
        <taxon>Umbelopsidomycetes</taxon>
        <taxon>Umbelopsidales</taxon>
        <taxon>Umbelopsidaceae</taxon>
        <taxon>Umbelopsis</taxon>
    </lineage>
</organism>
<evidence type="ECO:0000313" key="8">
    <source>
        <dbReference type="EMBL" id="KAG2176436.1"/>
    </source>
</evidence>
<evidence type="ECO:0000256" key="2">
    <source>
        <dbReference type="ARBA" id="ARBA00022630"/>
    </source>
</evidence>
<dbReference type="Proteomes" id="UP000654370">
    <property type="component" value="Unassembled WGS sequence"/>
</dbReference>
<dbReference type="NCBIfam" id="TIGR01813">
    <property type="entry name" value="flavo_cyto_c"/>
    <property type="match status" value="1"/>
</dbReference>
<dbReference type="AlphaFoldDB" id="A0A8H7U8U5"/>
<keyword evidence="3 6" id="KW-0274">FAD</keyword>
<dbReference type="SUPFAM" id="SSF51905">
    <property type="entry name" value="FAD/NAD(P)-binding domain"/>
    <property type="match status" value="1"/>
</dbReference>
<dbReference type="EMBL" id="JAEPQZ010000010">
    <property type="protein sequence ID" value="KAG2176436.1"/>
    <property type="molecule type" value="Genomic_DNA"/>
</dbReference>
<comment type="catalytic activity">
    <reaction evidence="5 6">
        <text>succinate + NAD(+) = fumarate + NADH + H(+)</text>
        <dbReference type="Rhea" id="RHEA:18281"/>
        <dbReference type="ChEBI" id="CHEBI:15378"/>
        <dbReference type="ChEBI" id="CHEBI:29806"/>
        <dbReference type="ChEBI" id="CHEBI:30031"/>
        <dbReference type="ChEBI" id="CHEBI:57540"/>
        <dbReference type="ChEBI" id="CHEBI:57945"/>
        <dbReference type="EC" id="1.3.1.6"/>
    </reaction>
</comment>
<evidence type="ECO:0000256" key="3">
    <source>
        <dbReference type="ARBA" id="ARBA00022827"/>
    </source>
</evidence>
<dbReference type="InterPro" id="IPR003953">
    <property type="entry name" value="FAD-dep_OxRdtase_2_FAD-bd"/>
</dbReference>
<reference evidence="8" key="1">
    <citation type="submission" date="2020-12" db="EMBL/GenBank/DDBJ databases">
        <title>Metabolic potential, ecology and presence of endohyphal bacteria is reflected in genomic diversity of Mucoromycotina.</title>
        <authorList>
            <person name="Muszewska A."/>
            <person name="Okrasinska A."/>
            <person name="Steczkiewicz K."/>
            <person name="Drgas O."/>
            <person name="Orlowska M."/>
            <person name="Perlinska-Lenart U."/>
            <person name="Aleksandrzak-Piekarczyk T."/>
            <person name="Szatraj K."/>
            <person name="Zielenkiewicz U."/>
            <person name="Pilsyk S."/>
            <person name="Malc E."/>
            <person name="Mieczkowski P."/>
            <person name="Kruszewska J.S."/>
            <person name="Biernat P."/>
            <person name="Pawlowska J."/>
        </authorList>
    </citation>
    <scope>NUCLEOTIDE SEQUENCE</scope>
    <source>
        <strain evidence="8">WA0000067209</strain>
    </source>
</reference>
<comment type="function">
    <text evidence="6">Irreversibly catalyzes the reduction of fumarate to succinate.</text>
</comment>
<keyword evidence="6" id="KW-0732">Signal</keyword>
<evidence type="ECO:0000256" key="5">
    <source>
        <dbReference type="ARBA" id="ARBA00050832"/>
    </source>
</evidence>
<dbReference type="PANTHER" id="PTHR43400">
    <property type="entry name" value="FUMARATE REDUCTASE"/>
    <property type="match status" value="1"/>
</dbReference>
<evidence type="ECO:0000256" key="1">
    <source>
        <dbReference type="ARBA" id="ARBA00008040"/>
    </source>
</evidence>
<keyword evidence="4 6" id="KW-0560">Oxidoreductase</keyword>
<keyword evidence="9" id="KW-1185">Reference proteome</keyword>
<comment type="cofactor">
    <cofactor evidence="6">
        <name>FAD</name>
        <dbReference type="ChEBI" id="CHEBI:57692"/>
    </cofactor>
    <text evidence="6">Binds 1 FAD per monomer.</text>
</comment>
<dbReference type="Gene3D" id="3.50.50.60">
    <property type="entry name" value="FAD/NAD(P)-binding domain"/>
    <property type="match status" value="1"/>
</dbReference>
<dbReference type="Gene3D" id="3.90.700.10">
    <property type="entry name" value="Succinate dehydrogenase/fumarate reductase flavoprotein, catalytic domain"/>
    <property type="match status" value="1"/>
</dbReference>
<dbReference type="InterPro" id="IPR027477">
    <property type="entry name" value="Succ_DH/fumarate_Rdtase_cat_sf"/>
</dbReference>
<protein>
    <recommendedName>
        <fullName evidence="6">Fumarate reductase</fullName>
        <ecNumber evidence="6">1.3.1.6</ecNumber>
    </recommendedName>
</protein>
<dbReference type="Pfam" id="PF00890">
    <property type="entry name" value="FAD_binding_2"/>
    <property type="match status" value="1"/>
</dbReference>
<accession>A0A8H7U8U5</accession>
<sequence length="432" mass="46801">MSTRVIVIGGGLAGLSAALEAHAAGALVTLIEKETKLGGNSAKASSGMNGVQTASQHMLNISDTKLQFMEDTMASGGSLSDRHLVARLVEDSASAVEWIEQQGVPLRLVSQCGGHSCPRTHRIAPDEFGRAAPVGWGIMSALQRKIQGSDITVLLSSPVKRLITQNGRVTGVQLGDDQVLQTDAIVLTTGGFAGKPVHGDNSVLNEFAPKTATLATTNGPWATGDGIRLGQNIGASIRDMDKVQVHPTGFVDPKDPEATSKFLAPEALRAAGGILMNQNGLRFTNELDRRDLVTDAIFRSCEDYQTDRNKTAVANLILSQEAVNNYGPSTIQFYENKGLFRRYSHVDDLAKAMSLDPKFLDYQLKQYDHHAEKGYDQFSKTVFPSRMSDSSAYWLGKITPSRHYTMGGLRFDAYGRVLKETGPESYEPIEGR</sequence>
<evidence type="ECO:0000259" key="7">
    <source>
        <dbReference type="Pfam" id="PF00890"/>
    </source>
</evidence>
<keyword evidence="2 6" id="KW-0285">Flavoprotein</keyword>
<dbReference type="InterPro" id="IPR050315">
    <property type="entry name" value="FAD-oxidoreductase_2"/>
</dbReference>
<dbReference type="InterPro" id="IPR036188">
    <property type="entry name" value="FAD/NAD-bd_sf"/>
</dbReference>
<dbReference type="GO" id="GO:0016156">
    <property type="term" value="F:fumarate reductase (NADH) activity"/>
    <property type="evidence" value="ECO:0007669"/>
    <property type="project" value="UniProtKB-EC"/>
</dbReference>
<comment type="similarity">
    <text evidence="1 6">Belongs to the FAD-dependent oxidoreductase 2 family. FRD/SDH subfamily.</text>
</comment>
<feature type="signal peptide" evidence="6">
    <location>
        <begin position="1"/>
        <end position="18"/>
    </location>
</feature>
<gene>
    <name evidence="8" type="ORF">INT43_005676</name>
</gene>
<dbReference type="GO" id="GO:0010181">
    <property type="term" value="F:FMN binding"/>
    <property type="evidence" value="ECO:0007669"/>
    <property type="project" value="InterPro"/>
</dbReference>
<dbReference type="PANTHER" id="PTHR43400:SF7">
    <property type="entry name" value="FAD-DEPENDENT OXIDOREDUCTASE 2 FAD BINDING DOMAIN-CONTAINING PROTEIN"/>
    <property type="match status" value="1"/>
</dbReference>
<evidence type="ECO:0000256" key="6">
    <source>
        <dbReference type="RuleBase" id="RU366062"/>
    </source>
</evidence>
<dbReference type="FunFam" id="3.90.700.10:FF:000007">
    <property type="entry name" value="NADH-dependent fumarate reductase"/>
    <property type="match status" value="1"/>
</dbReference>
<dbReference type="InterPro" id="IPR010960">
    <property type="entry name" value="Flavocytochrome_c"/>
</dbReference>
<dbReference type="EC" id="1.3.1.6" evidence="6"/>
<feature type="chain" id="PRO_5034278155" description="Fumarate reductase" evidence="6">
    <location>
        <begin position="19"/>
        <end position="432"/>
    </location>
</feature>
<feature type="domain" description="FAD-dependent oxidoreductase 2 FAD-binding" evidence="7">
    <location>
        <begin position="5"/>
        <end position="422"/>
    </location>
</feature>
<dbReference type="SUPFAM" id="SSF56425">
    <property type="entry name" value="Succinate dehydrogenase/fumarate reductase flavoprotein, catalytic domain"/>
    <property type="match status" value="1"/>
</dbReference>
<evidence type="ECO:0000313" key="9">
    <source>
        <dbReference type="Proteomes" id="UP000654370"/>
    </source>
</evidence>
<comment type="caution">
    <text evidence="8">The sequence shown here is derived from an EMBL/GenBank/DDBJ whole genome shotgun (WGS) entry which is preliminary data.</text>
</comment>
<name>A0A8H7U8U5_MORIS</name>
<evidence type="ECO:0000256" key="4">
    <source>
        <dbReference type="ARBA" id="ARBA00023002"/>
    </source>
</evidence>
<proteinExistence type="inferred from homology"/>
<dbReference type="OrthoDB" id="10252157at2759"/>